<keyword evidence="9" id="KW-0732">Signal</keyword>
<evidence type="ECO:0000313" key="12">
    <source>
        <dbReference type="Proteomes" id="UP000027120"/>
    </source>
</evidence>
<dbReference type="Gene3D" id="2.40.70.10">
    <property type="entry name" value="Acid Proteases"/>
    <property type="match status" value="2"/>
</dbReference>
<evidence type="ECO:0000313" key="11">
    <source>
        <dbReference type="EMBL" id="KDO62074.1"/>
    </source>
</evidence>
<keyword evidence="12" id="KW-1185">Reference proteome</keyword>
<evidence type="ECO:0000256" key="9">
    <source>
        <dbReference type="SAM" id="SignalP"/>
    </source>
</evidence>
<dbReference type="GO" id="GO:0006508">
    <property type="term" value="P:proteolysis"/>
    <property type="evidence" value="ECO:0007669"/>
    <property type="project" value="UniProtKB-KW"/>
</dbReference>
<evidence type="ECO:0000256" key="5">
    <source>
        <dbReference type="ARBA" id="ARBA00023145"/>
    </source>
</evidence>
<sequence>MGMVFKSITAGFFLCLLLFPVVFSTPNGGLYRIGLKKRKFDLNNRVAARLDSKEGESFRTSIRKYSLRGNLGESGDADIVALKNYMDAQYFGEIGIGTPPQNFTVIFDTGSSNLWVPSSKCYFSIACYFHSKYRSGRSSTYKKNGKSADIHYGTGAISGFFSEDHVKIGDLVVKDQEFIEATREPSLTFLLAKFDGILGLGFQEISVGKAVPVWYNMVNQGLVNEPVFSFWFNRNADEEEGGEIVFGGMDPDHYKGEHTYVPVTQKGYWQFDMGDVMIDGQTTGFCAGGCAAIADSGTSLLAGPTTIITQVNHAIGATGIVSQECKAVVSQYGEEIINMLLAKVSAKLSLRHYKKWLII</sequence>
<dbReference type="FunFam" id="2.40.70.10:FF:000115">
    <property type="entry name" value="Lysosomal aspartic protease"/>
    <property type="match status" value="1"/>
</dbReference>
<dbReference type="Proteomes" id="UP000027120">
    <property type="component" value="Unassembled WGS sequence"/>
</dbReference>
<feature type="signal peptide" evidence="9">
    <location>
        <begin position="1"/>
        <end position="24"/>
    </location>
</feature>
<feature type="active site" evidence="6">
    <location>
        <position position="108"/>
    </location>
</feature>
<dbReference type="PROSITE" id="PS51767">
    <property type="entry name" value="PEPTIDASE_A1"/>
    <property type="match status" value="1"/>
</dbReference>
<protein>
    <recommendedName>
        <fullName evidence="10">Peptidase A1 domain-containing protein</fullName>
    </recommendedName>
</protein>
<evidence type="ECO:0000256" key="4">
    <source>
        <dbReference type="ARBA" id="ARBA00022801"/>
    </source>
</evidence>
<dbReference type="EMBL" id="KK784921">
    <property type="protein sequence ID" value="KDO62074.1"/>
    <property type="molecule type" value="Genomic_DNA"/>
</dbReference>
<feature type="chain" id="PRO_5001636910" description="Peptidase A1 domain-containing protein" evidence="9">
    <location>
        <begin position="25"/>
        <end position="359"/>
    </location>
</feature>
<keyword evidence="3 8" id="KW-0064">Aspartyl protease</keyword>
<evidence type="ECO:0000256" key="3">
    <source>
        <dbReference type="ARBA" id="ARBA00022750"/>
    </source>
</evidence>
<dbReference type="PROSITE" id="PS00141">
    <property type="entry name" value="ASP_PROTEASE"/>
    <property type="match status" value="2"/>
</dbReference>
<dbReference type="InterPro" id="IPR001461">
    <property type="entry name" value="Aspartic_peptidase_A1"/>
</dbReference>
<gene>
    <name evidence="11" type="ORF">CISIN_1g010230mg</name>
</gene>
<dbReference type="PANTHER" id="PTHR47966:SF54">
    <property type="entry name" value="ASPARTIC PROTEINASE"/>
    <property type="match status" value="1"/>
</dbReference>
<keyword evidence="4 8" id="KW-0378">Hydrolase</keyword>
<organism evidence="11 12">
    <name type="scientific">Citrus sinensis</name>
    <name type="common">Sweet orange</name>
    <name type="synonym">Citrus aurantium var. sinensis</name>
    <dbReference type="NCBI Taxonomy" id="2711"/>
    <lineage>
        <taxon>Eukaryota</taxon>
        <taxon>Viridiplantae</taxon>
        <taxon>Streptophyta</taxon>
        <taxon>Embryophyta</taxon>
        <taxon>Tracheophyta</taxon>
        <taxon>Spermatophyta</taxon>
        <taxon>Magnoliopsida</taxon>
        <taxon>eudicotyledons</taxon>
        <taxon>Gunneridae</taxon>
        <taxon>Pentapetalae</taxon>
        <taxon>rosids</taxon>
        <taxon>malvids</taxon>
        <taxon>Sapindales</taxon>
        <taxon>Rutaceae</taxon>
        <taxon>Aurantioideae</taxon>
        <taxon>Citrus</taxon>
    </lineage>
</organism>
<keyword evidence="7" id="KW-1015">Disulfide bond</keyword>
<accession>A0A067F3W2</accession>
<evidence type="ECO:0000256" key="1">
    <source>
        <dbReference type="ARBA" id="ARBA00007447"/>
    </source>
</evidence>
<dbReference type="PANTHER" id="PTHR47966">
    <property type="entry name" value="BETA-SITE APP-CLEAVING ENZYME, ISOFORM A-RELATED"/>
    <property type="match status" value="1"/>
</dbReference>
<dbReference type="Pfam" id="PF03489">
    <property type="entry name" value="SapB_2"/>
    <property type="match status" value="1"/>
</dbReference>
<feature type="active site" evidence="6">
    <location>
        <position position="295"/>
    </location>
</feature>
<dbReference type="GO" id="GO:0004190">
    <property type="term" value="F:aspartic-type endopeptidase activity"/>
    <property type="evidence" value="ECO:0007669"/>
    <property type="project" value="UniProtKB-KW"/>
</dbReference>
<evidence type="ECO:0000256" key="8">
    <source>
        <dbReference type="RuleBase" id="RU000454"/>
    </source>
</evidence>
<evidence type="ECO:0000256" key="6">
    <source>
        <dbReference type="PIRSR" id="PIRSR601461-1"/>
    </source>
</evidence>
<evidence type="ECO:0000256" key="7">
    <source>
        <dbReference type="PIRSR" id="PIRSR601461-2"/>
    </source>
</evidence>
<feature type="domain" description="Peptidase A1" evidence="10">
    <location>
        <begin position="90"/>
        <end position="359"/>
    </location>
</feature>
<dbReference type="SMR" id="A0A067F3W2"/>
<dbReference type="PRINTS" id="PR00792">
    <property type="entry name" value="PEPSIN"/>
</dbReference>
<dbReference type="SUPFAM" id="SSF50630">
    <property type="entry name" value="Acid proteases"/>
    <property type="match status" value="1"/>
</dbReference>
<dbReference type="InterPro" id="IPR008138">
    <property type="entry name" value="SapB_2"/>
</dbReference>
<comment type="similarity">
    <text evidence="1 8">Belongs to the peptidase A1 family.</text>
</comment>
<evidence type="ECO:0000259" key="10">
    <source>
        <dbReference type="PROSITE" id="PS51767"/>
    </source>
</evidence>
<evidence type="ECO:0000256" key="2">
    <source>
        <dbReference type="ARBA" id="ARBA00022670"/>
    </source>
</evidence>
<dbReference type="AlphaFoldDB" id="A0A067F3W2"/>
<keyword evidence="2 8" id="KW-0645">Protease</keyword>
<reference evidence="11 12" key="1">
    <citation type="submission" date="2014-04" db="EMBL/GenBank/DDBJ databases">
        <authorList>
            <consortium name="International Citrus Genome Consortium"/>
            <person name="Gmitter F."/>
            <person name="Chen C."/>
            <person name="Farmerie W."/>
            <person name="Harkins T."/>
            <person name="Desany B."/>
            <person name="Mohiuddin M."/>
            <person name="Kodira C."/>
            <person name="Borodovsky M."/>
            <person name="Lomsadze A."/>
            <person name="Burns P."/>
            <person name="Jenkins J."/>
            <person name="Prochnik S."/>
            <person name="Shu S."/>
            <person name="Chapman J."/>
            <person name="Pitluck S."/>
            <person name="Schmutz J."/>
            <person name="Rokhsar D."/>
        </authorList>
    </citation>
    <scope>NUCLEOTIDE SEQUENCE</scope>
</reference>
<dbReference type="InterPro" id="IPR021109">
    <property type="entry name" value="Peptidase_aspartic_dom_sf"/>
</dbReference>
<keyword evidence="5" id="KW-0865">Zymogen</keyword>
<dbReference type="InterPro" id="IPR001969">
    <property type="entry name" value="Aspartic_peptidase_AS"/>
</dbReference>
<dbReference type="InterPro" id="IPR033121">
    <property type="entry name" value="PEPTIDASE_A1"/>
</dbReference>
<proteinExistence type="inferred from homology"/>
<name>A0A067F3W2_CITSI</name>
<dbReference type="Pfam" id="PF00026">
    <property type="entry name" value="Asp"/>
    <property type="match status" value="1"/>
</dbReference>
<feature type="disulfide bond" evidence="7">
    <location>
        <begin position="121"/>
        <end position="127"/>
    </location>
</feature>